<reference evidence="12 13" key="1">
    <citation type="submission" date="2020-01" db="EMBL/GenBank/DDBJ databases">
        <authorList>
            <consortium name="DOE Joint Genome Institute"/>
            <person name="Haridas S."/>
            <person name="Albert R."/>
            <person name="Binder M."/>
            <person name="Bloem J."/>
            <person name="Labutti K."/>
            <person name="Salamov A."/>
            <person name="Andreopoulos B."/>
            <person name="Baker S.E."/>
            <person name="Barry K."/>
            <person name="Bills G."/>
            <person name="Bluhm B.H."/>
            <person name="Cannon C."/>
            <person name="Castanera R."/>
            <person name="Culley D.E."/>
            <person name="Daum C."/>
            <person name="Ezra D."/>
            <person name="Gonzalez J.B."/>
            <person name="Henrissat B."/>
            <person name="Kuo A."/>
            <person name="Liang C."/>
            <person name="Lipzen A."/>
            <person name="Lutzoni F."/>
            <person name="Magnuson J."/>
            <person name="Mondo S."/>
            <person name="Nolan M."/>
            <person name="Ohm R."/>
            <person name="Pangilinan J."/>
            <person name="Park H.-J.H."/>
            <person name="Ramirez L."/>
            <person name="Alfaro M."/>
            <person name="Sun H."/>
            <person name="Tritt A."/>
            <person name="Yoshinaga Y."/>
            <person name="Zwiers L.-H.L."/>
            <person name="Turgeon B.G."/>
            <person name="Goodwin S.B."/>
            <person name="Spatafora J.W."/>
            <person name="Crous P.W."/>
            <person name="Grigoriev I.V."/>
        </authorList>
    </citation>
    <scope>NUCLEOTIDE SEQUENCE [LARGE SCALE GENOMIC DNA]</scope>
    <source>
        <strain evidence="12 13">CBS 611.86</strain>
    </source>
</reference>
<evidence type="ECO:0000256" key="7">
    <source>
        <dbReference type="ARBA" id="ARBA00022989"/>
    </source>
</evidence>
<dbReference type="AlphaFoldDB" id="A0A7C8IFZ9"/>
<evidence type="ECO:0000256" key="8">
    <source>
        <dbReference type="ARBA" id="ARBA00023002"/>
    </source>
</evidence>
<dbReference type="Pfam" id="PF00067">
    <property type="entry name" value="p450"/>
    <property type="match status" value="1"/>
</dbReference>
<gene>
    <name evidence="12" type="ORF">BDV95DRAFT_22846</name>
</gene>
<keyword evidence="11" id="KW-0472">Membrane</keyword>
<comment type="subcellular location">
    <subcellularLocation>
        <location evidence="2">Membrane</location>
    </subcellularLocation>
</comment>
<dbReference type="EMBL" id="JAADJZ010000001">
    <property type="protein sequence ID" value="KAF2878468.1"/>
    <property type="molecule type" value="Genomic_DNA"/>
</dbReference>
<dbReference type="GO" id="GO:0020037">
    <property type="term" value="F:heme binding"/>
    <property type="evidence" value="ECO:0007669"/>
    <property type="project" value="InterPro"/>
</dbReference>
<evidence type="ECO:0000256" key="11">
    <source>
        <dbReference type="ARBA" id="ARBA00023136"/>
    </source>
</evidence>
<comment type="similarity">
    <text evidence="3">Belongs to the cytochrome P450 family.</text>
</comment>
<dbReference type="GO" id="GO:0005506">
    <property type="term" value="F:iron ion binding"/>
    <property type="evidence" value="ECO:0007669"/>
    <property type="project" value="InterPro"/>
</dbReference>
<keyword evidence="6" id="KW-0479">Metal-binding</keyword>
<dbReference type="SUPFAM" id="SSF48264">
    <property type="entry name" value="Cytochrome P450"/>
    <property type="match status" value="1"/>
</dbReference>
<dbReference type="OrthoDB" id="1844152at2759"/>
<dbReference type="GO" id="GO:0016020">
    <property type="term" value="C:membrane"/>
    <property type="evidence" value="ECO:0007669"/>
    <property type="project" value="UniProtKB-SubCell"/>
</dbReference>
<keyword evidence="5" id="KW-0812">Transmembrane</keyword>
<accession>A0A7C8IFZ9</accession>
<sequence length="480" mass="55216">MAIVVTTTVCLLLVLCVYSFPNLWRVQETWKFLLRGRQIMLENARKSPEKPYSLPIPGNRLHVLSSRKHWNELNNAPTNRLSPNAASREMFQPKYTFGFDWGAPREHVSIATVRSIKNMTQLLPLFQTKFVGILDQEFQKAFVNSPSKDGWTQVSIWTTIQRAVTRINSLLLLGEDIANDDEFITRSLTFVKQTTLILEAVRIFPSFLAPLVTKLIKGRGADRQFFSKTLRGLIAEREEYKRSTPEASRENPGTFLEGVVEYCHDDRSTQQNLDSITSTWVISTLAIPVVACQLLQDVYLQIEHFSTLREEIESVPLREPARPYDISQSMEKLPLLDAFTMESWRTKCFQSNTVHRVAMKDFEFSDGYIIPAGEAVEFHQHSLMTNESLYPDHKKFDPSRFLNKNKSPVDTGIDWPFWGAPRYICPGRWLVVNVEKLLAVYVMQNYEAKLESSEGLNFEWRDGLVVNPKSILLMKPRSKS</sequence>
<evidence type="ECO:0000256" key="3">
    <source>
        <dbReference type="ARBA" id="ARBA00010617"/>
    </source>
</evidence>
<dbReference type="PANTHER" id="PTHR46206">
    <property type="entry name" value="CYTOCHROME P450"/>
    <property type="match status" value="1"/>
</dbReference>
<name>A0A7C8IFZ9_9PLEO</name>
<dbReference type="Gene3D" id="1.10.630.10">
    <property type="entry name" value="Cytochrome P450"/>
    <property type="match status" value="1"/>
</dbReference>
<evidence type="ECO:0000256" key="5">
    <source>
        <dbReference type="ARBA" id="ARBA00022692"/>
    </source>
</evidence>
<evidence type="ECO:0000313" key="12">
    <source>
        <dbReference type="EMBL" id="KAF2878468.1"/>
    </source>
</evidence>
<comment type="caution">
    <text evidence="12">The sequence shown here is derived from an EMBL/GenBank/DDBJ whole genome shotgun (WGS) entry which is preliminary data.</text>
</comment>
<evidence type="ECO:0000256" key="2">
    <source>
        <dbReference type="ARBA" id="ARBA00004370"/>
    </source>
</evidence>
<evidence type="ECO:0000313" key="13">
    <source>
        <dbReference type="Proteomes" id="UP000481861"/>
    </source>
</evidence>
<dbReference type="PANTHER" id="PTHR46206:SF5">
    <property type="entry name" value="P450, PUTATIVE (EUROFUNG)-RELATED"/>
    <property type="match status" value="1"/>
</dbReference>
<dbReference type="GO" id="GO:0016705">
    <property type="term" value="F:oxidoreductase activity, acting on paired donors, with incorporation or reduction of molecular oxygen"/>
    <property type="evidence" value="ECO:0007669"/>
    <property type="project" value="InterPro"/>
</dbReference>
<keyword evidence="8" id="KW-0560">Oxidoreductase</keyword>
<dbReference type="InterPro" id="IPR036396">
    <property type="entry name" value="Cyt_P450_sf"/>
</dbReference>
<protein>
    <submittedName>
        <fullName evidence="12">Cytochrome P450</fullName>
    </submittedName>
</protein>
<keyword evidence="13" id="KW-1185">Reference proteome</keyword>
<evidence type="ECO:0000256" key="9">
    <source>
        <dbReference type="ARBA" id="ARBA00023004"/>
    </source>
</evidence>
<evidence type="ECO:0000256" key="6">
    <source>
        <dbReference type="ARBA" id="ARBA00022723"/>
    </source>
</evidence>
<evidence type="ECO:0000256" key="1">
    <source>
        <dbReference type="ARBA" id="ARBA00001971"/>
    </source>
</evidence>
<dbReference type="GO" id="GO:0004497">
    <property type="term" value="F:monooxygenase activity"/>
    <property type="evidence" value="ECO:0007669"/>
    <property type="project" value="UniProtKB-KW"/>
</dbReference>
<keyword evidence="7" id="KW-1133">Transmembrane helix</keyword>
<evidence type="ECO:0000256" key="4">
    <source>
        <dbReference type="ARBA" id="ARBA00022617"/>
    </source>
</evidence>
<keyword evidence="9" id="KW-0408">Iron</keyword>
<proteinExistence type="inferred from homology"/>
<dbReference type="CDD" id="cd11041">
    <property type="entry name" value="CYP503A1-like"/>
    <property type="match status" value="1"/>
</dbReference>
<keyword evidence="4" id="KW-0349">Heme</keyword>
<dbReference type="InterPro" id="IPR001128">
    <property type="entry name" value="Cyt_P450"/>
</dbReference>
<comment type="cofactor">
    <cofactor evidence="1">
        <name>heme</name>
        <dbReference type="ChEBI" id="CHEBI:30413"/>
    </cofactor>
</comment>
<dbReference type="Proteomes" id="UP000481861">
    <property type="component" value="Unassembled WGS sequence"/>
</dbReference>
<evidence type="ECO:0000256" key="10">
    <source>
        <dbReference type="ARBA" id="ARBA00023033"/>
    </source>
</evidence>
<organism evidence="12 13">
    <name type="scientific">Massariosphaeria phaeospora</name>
    <dbReference type="NCBI Taxonomy" id="100035"/>
    <lineage>
        <taxon>Eukaryota</taxon>
        <taxon>Fungi</taxon>
        <taxon>Dikarya</taxon>
        <taxon>Ascomycota</taxon>
        <taxon>Pezizomycotina</taxon>
        <taxon>Dothideomycetes</taxon>
        <taxon>Pleosporomycetidae</taxon>
        <taxon>Pleosporales</taxon>
        <taxon>Pleosporales incertae sedis</taxon>
        <taxon>Massariosphaeria</taxon>
    </lineage>
</organism>
<keyword evidence="10" id="KW-0503">Monooxygenase</keyword>